<keyword evidence="1" id="KW-0732">Signal</keyword>
<gene>
    <name evidence="3" type="ORF">H9746_01145</name>
</gene>
<dbReference type="InterPro" id="IPR036582">
    <property type="entry name" value="Mao_N_sf"/>
</dbReference>
<reference evidence="3" key="2">
    <citation type="submission" date="2021-04" db="EMBL/GenBank/DDBJ databases">
        <authorList>
            <person name="Gilroy R."/>
        </authorList>
    </citation>
    <scope>NUCLEOTIDE SEQUENCE</scope>
    <source>
        <strain evidence="3">CHK193-4272</strain>
    </source>
</reference>
<name>A0A9D1PHY1_9FIRM</name>
<organism evidence="3 4">
    <name type="scientific">Candidatus Butyricicoccus avistercoris</name>
    <dbReference type="NCBI Taxonomy" id="2838518"/>
    <lineage>
        <taxon>Bacteria</taxon>
        <taxon>Bacillati</taxon>
        <taxon>Bacillota</taxon>
        <taxon>Clostridia</taxon>
        <taxon>Eubacteriales</taxon>
        <taxon>Butyricicoccaceae</taxon>
        <taxon>Butyricicoccus</taxon>
    </lineage>
</organism>
<dbReference type="SUPFAM" id="SSF55383">
    <property type="entry name" value="Copper amine oxidase, domain N"/>
    <property type="match status" value="1"/>
</dbReference>
<dbReference type="InterPro" id="IPR012854">
    <property type="entry name" value="Cu_amine_oxidase-like_N"/>
</dbReference>
<evidence type="ECO:0000313" key="3">
    <source>
        <dbReference type="EMBL" id="HIV61447.1"/>
    </source>
</evidence>
<dbReference type="Gene3D" id="3.30.457.10">
    <property type="entry name" value="Copper amine oxidase-like, N-terminal domain"/>
    <property type="match status" value="1"/>
</dbReference>
<feature type="domain" description="Copper amine oxidase-like N-terminal" evidence="2">
    <location>
        <begin position="36"/>
        <end position="147"/>
    </location>
</feature>
<evidence type="ECO:0000259" key="2">
    <source>
        <dbReference type="Pfam" id="PF07833"/>
    </source>
</evidence>
<evidence type="ECO:0000313" key="4">
    <source>
        <dbReference type="Proteomes" id="UP000886808"/>
    </source>
</evidence>
<dbReference type="EMBL" id="DXIE01000008">
    <property type="protein sequence ID" value="HIV61447.1"/>
    <property type="molecule type" value="Genomic_DNA"/>
</dbReference>
<comment type="caution">
    <text evidence="3">The sequence shown here is derived from an EMBL/GenBank/DDBJ whole genome shotgun (WGS) entry which is preliminary data.</text>
</comment>
<dbReference type="Proteomes" id="UP000886808">
    <property type="component" value="Unassembled WGS sequence"/>
</dbReference>
<dbReference type="Pfam" id="PF07833">
    <property type="entry name" value="Cu_amine_oxidN1"/>
    <property type="match status" value="1"/>
</dbReference>
<accession>A0A9D1PHY1</accession>
<dbReference type="AlphaFoldDB" id="A0A9D1PHY1"/>
<protein>
    <submittedName>
        <fullName evidence="3">Copper amine oxidase N-terminal domain-containing protein</fullName>
    </submittedName>
</protein>
<feature type="chain" id="PRO_5039083611" evidence="1">
    <location>
        <begin position="29"/>
        <end position="432"/>
    </location>
</feature>
<reference evidence="3" key="1">
    <citation type="journal article" date="2021" name="PeerJ">
        <title>Extensive microbial diversity within the chicken gut microbiome revealed by metagenomics and culture.</title>
        <authorList>
            <person name="Gilroy R."/>
            <person name="Ravi A."/>
            <person name="Getino M."/>
            <person name="Pursley I."/>
            <person name="Horton D.L."/>
            <person name="Alikhan N.F."/>
            <person name="Baker D."/>
            <person name="Gharbi K."/>
            <person name="Hall N."/>
            <person name="Watson M."/>
            <person name="Adriaenssens E.M."/>
            <person name="Foster-Nyarko E."/>
            <person name="Jarju S."/>
            <person name="Secka A."/>
            <person name="Antonio M."/>
            <person name="Oren A."/>
            <person name="Chaudhuri R.R."/>
            <person name="La Ragione R."/>
            <person name="Hildebrand F."/>
            <person name="Pallen M.J."/>
        </authorList>
    </citation>
    <scope>NUCLEOTIDE SEQUENCE</scope>
    <source>
        <strain evidence="3">CHK193-4272</strain>
    </source>
</reference>
<sequence>MKKKIFSFIGTAFCSALMVSALSSTAFAANDISVKVDDKAVQFTDVKPIIENSRTFVPFRAIFEQMDAEVSWNGETNTITAVRDDTTVKFIIGRQDVTITENGESQTRIIDVAPFIRDNRTYVPIRFASEALGACVDWVNDTRTVLIVDVGKLMSEYENKFNNIQKYIDFSNENVALTGTFTNSMKYKTAMGNIPVNTSGTLNGVKNNSDLELSGTSTTDINSIKSAIIANEGENAVNSQVESVLNGISNGSYAAILSDNKLYLSGSIFTPLGLEPNTWACISEFNPLSFGTNFIYYLASSAQTVTLNTNPDNSVGTVKAYLDNMKNIYGDESFVTNEDGSIALNNNVITLKMNFDENKNISDAVLTTNKAENGVNISTSSYNTSKTYDFTLNLTGGKTLDLSFALTAQKSKTSIKPTTVPNGDVFDISLNY</sequence>
<proteinExistence type="predicted"/>
<feature type="signal peptide" evidence="1">
    <location>
        <begin position="1"/>
        <end position="28"/>
    </location>
</feature>
<evidence type="ECO:0000256" key="1">
    <source>
        <dbReference type="SAM" id="SignalP"/>
    </source>
</evidence>